<organism evidence="1 2">
    <name type="scientific">Paraglomus occultum</name>
    <dbReference type="NCBI Taxonomy" id="144539"/>
    <lineage>
        <taxon>Eukaryota</taxon>
        <taxon>Fungi</taxon>
        <taxon>Fungi incertae sedis</taxon>
        <taxon>Mucoromycota</taxon>
        <taxon>Glomeromycotina</taxon>
        <taxon>Glomeromycetes</taxon>
        <taxon>Paraglomerales</taxon>
        <taxon>Paraglomeraceae</taxon>
        <taxon>Paraglomus</taxon>
    </lineage>
</organism>
<name>A0A9N9FKT0_9GLOM</name>
<dbReference type="Proteomes" id="UP000789572">
    <property type="component" value="Unassembled WGS sequence"/>
</dbReference>
<dbReference type="AlphaFoldDB" id="A0A9N9FKT0"/>
<dbReference type="EMBL" id="CAJVPJ010000588">
    <property type="protein sequence ID" value="CAG8540396.1"/>
    <property type="molecule type" value="Genomic_DNA"/>
</dbReference>
<evidence type="ECO:0000313" key="2">
    <source>
        <dbReference type="Proteomes" id="UP000789572"/>
    </source>
</evidence>
<keyword evidence="2" id="KW-1185">Reference proteome</keyword>
<accession>A0A9N9FKT0</accession>
<sequence length="82" mass="9513">KEFRGYTGRCAFAYDDGNYILHKFLVSTDLVKLKEKPEVCRGLRGMVMQGIRIYVEGILREERMMDVLTKIREEQPSNAPDS</sequence>
<reference evidence="1" key="1">
    <citation type="submission" date="2021-06" db="EMBL/GenBank/DDBJ databases">
        <authorList>
            <person name="Kallberg Y."/>
            <person name="Tangrot J."/>
            <person name="Rosling A."/>
        </authorList>
    </citation>
    <scope>NUCLEOTIDE SEQUENCE</scope>
    <source>
        <strain evidence="1">IA702</strain>
    </source>
</reference>
<comment type="caution">
    <text evidence="1">The sequence shown here is derived from an EMBL/GenBank/DDBJ whole genome shotgun (WGS) entry which is preliminary data.</text>
</comment>
<feature type="non-terminal residue" evidence="1">
    <location>
        <position position="82"/>
    </location>
</feature>
<proteinExistence type="predicted"/>
<gene>
    <name evidence="1" type="ORF">POCULU_LOCUS4506</name>
</gene>
<protein>
    <submittedName>
        <fullName evidence="1">9932_t:CDS:1</fullName>
    </submittedName>
</protein>
<evidence type="ECO:0000313" key="1">
    <source>
        <dbReference type="EMBL" id="CAG8540396.1"/>
    </source>
</evidence>